<dbReference type="KEGG" id="pbo:PACID_31850"/>
<dbReference type="EMBL" id="CP003493">
    <property type="protein sequence ID" value="AFV90945.1"/>
    <property type="molecule type" value="Genomic_DNA"/>
</dbReference>
<sequence>MVNAGEARFRLDNSTGKIRDGIPSAPADGKDRNIPAGRAAPPVVQD</sequence>
<organism evidence="2 3">
    <name type="scientific">Acidipropionibacterium acidipropionici (strain ATCC 4875 / DSM 20272 / JCM 6432 / NBRC 12425 / NCIMB 8070 / 4)</name>
    <name type="common">Propionibacterium acidipropionici</name>
    <dbReference type="NCBI Taxonomy" id="1171373"/>
    <lineage>
        <taxon>Bacteria</taxon>
        <taxon>Bacillati</taxon>
        <taxon>Actinomycetota</taxon>
        <taxon>Actinomycetes</taxon>
        <taxon>Propionibacteriales</taxon>
        <taxon>Propionibacteriaceae</taxon>
        <taxon>Acidipropionibacterium</taxon>
    </lineage>
</organism>
<proteinExistence type="predicted"/>
<dbReference type="STRING" id="1171373.PACID_31850"/>
<evidence type="ECO:0000313" key="2">
    <source>
        <dbReference type="EMBL" id="AFV90945.1"/>
    </source>
</evidence>
<evidence type="ECO:0000313" key="3">
    <source>
        <dbReference type="Proteomes" id="UP000000214"/>
    </source>
</evidence>
<name>K7SP13_ACIA4</name>
<dbReference type="AlphaFoldDB" id="K7SP13"/>
<gene>
    <name evidence="2" type="ordered locus">PACID_31850</name>
</gene>
<accession>K7SP13</accession>
<reference evidence="2 3" key="1">
    <citation type="journal article" date="2012" name="BMC Genomics">
        <title>The genome sequence of Propionibacterium acidipropionici provides insights into its biotechnological and industrial potential.</title>
        <authorList>
            <person name="Parizzi L.P."/>
            <person name="Grassi M.C."/>
            <person name="Llerena L.A."/>
            <person name="Carazzolle M.F."/>
            <person name="Queiroz V.L."/>
            <person name="Lunardi I."/>
            <person name="Zeidler A.F."/>
            <person name="Teixeira P.J."/>
            <person name="Mieczkowski P."/>
            <person name="Rincones J."/>
            <person name="Pereira G.A."/>
        </authorList>
    </citation>
    <scope>NUCLEOTIDE SEQUENCE [LARGE SCALE GENOMIC DNA]</scope>
    <source>
        <strain evidence="3">ATCC 4875 / DSM 20272 / JCM 6432 / NBRC 12425 / NCIMB 8070</strain>
    </source>
</reference>
<dbReference type="HOGENOM" id="CLU_3187593_0_0_11"/>
<feature type="region of interest" description="Disordered" evidence="1">
    <location>
        <begin position="1"/>
        <end position="46"/>
    </location>
</feature>
<evidence type="ECO:0000256" key="1">
    <source>
        <dbReference type="SAM" id="MobiDB-lite"/>
    </source>
</evidence>
<protein>
    <submittedName>
        <fullName evidence="2">Uncharacterized protein</fullName>
    </submittedName>
</protein>
<dbReference type="PATRIC" id="fig|1171373.8.peg.3133"/>
<dbReference type="Proteomes" id="UP000000214">
    <property type="component" value="Chromosome"/>
</dbReference>